<evidence type="ECO:0000313" key="3">
    <source>
        <dbReference type="EMBL" id="KAG9337308.1"/>
    </source>
</evidence>
<name>A0A8T2NI49_9TELE</name>
<feature type="domain" description="uDENN" evidence="2">
    <location>
        <begin position="37"/>
        <end position="62"/>
    </location>
</feature>
<gene>
    <name evidence="3" type="ORF">JZ751_028876</name>
</gene>
<proteinExistence type="predicted"/>
<feature type="region of interest" description="Disordered" evidence="1">
    <location>
        <begin position="43"/>
        <end position="66"/>
    </location>
</feature>
<keyword evidence="4" id="KW-1185">Reference proteome</keyword>
<dbReference type="Proteomes" id="UP000824540">
    <property type="component" value="Unassembled WGS sequence"/>
</dbReference>
<reference evidence="3" key="1">
    <citation type="thesis" date="2021" institute="BYU ScholarsArchive" country="Provo, UT, USA">
        <title>Applications of and Algorithms for Genome Assembly and Genomic Analyses with an Emphasis on Marine Teleosts.</title>
        <authorList>
            <person name="Pickett B.D."/>
        </authorList>
    </citation>
    <scope>NUCLEOTIDE SEQUENCE</scope>
    <source>
        <strain evidence="3">HI-2016</strain>
    </source>
</reference>
<dbReference type="InterPro" id="IPR005113">
    <property type="entry name" value="uDENN_dom"/>
</dbReference>
<dbReference type="OrthoDB" id="74314at2759"/>
<evidence type="ECO:0000313" key="4">
    <source>
        <dbReference type="Proteomes" id="UP000824540"/>
    </source>
</evidence>
<dbReference type="Pfam" id="PF03456">
    <property type="entry name" value="uDENN"/>
    <property type="match status" value="1"/>
</dbReference>
<sequence length="66" mass="7503">MHFVNCMTESYTWSGPNVSSHAFVLKARPWASEGQGRILQRFPEKDWEDNPFPQGIELVSPPSNTP</sequence>
<protein>
    <recommendedName>
        <fullName evidence="2">uDENN domain-containing protein</fullName>
    </recommendedName>
</protein>
<dbReference type="AlphaFoldDB" id="A0A8T2NI49"/>
<dbReference type="EMBL" id="JAFBMS010000090">
    <property type="protein sequence ID" value="KAG9337308.1"/>
    <property type="molecule type" value="Genomic_DNA"/>
</dbReference>
<accession>A0A8T2NI49</accession>
<comment type="caution">
    <text evidence="3">The sequence shown here is derived from an EMBL/GenBank/DDBJ whole genome shotgun (WGS) entry which is preliminary data.</text>
</comment>
<evidence type="ECO:0000256" key="1">
    <source>
        <dbReference type="SAM" id="MobiDB-lite"/>
    </source>
</evidence>
<evidence type="ECO:0000259" key="2">
    <source>
        <dbReference type="Pfam" id="PF03456"/>
    </source>
</evidence>
<organism evidence="3 4">
    <name type="scientific">Albula glossodonta</name>
    <name type="common">roundjaw bonefish</name>
    <dbReference type="NCBI Taxonomy" id="121402"/>
    <lineage>
        <taxon>Eukaryota</taxon>
        <taxon>Metazoa</taxon>
        <taxon>Chordata</taxon>
        <taxon>Craniata</taxon>
        <taxon>Vertebrata</taxon>
        <taxon>Euteleostomi</taxon>
        <taxon>Actinopterygii</taxon>
        <taxon>Neopterygii</taxon>
        <taxon>Teleostei</taxon>
        <taxon>Albuliformes</taxon>
        <taxon>Albulidae</taxon>
        <taxon>Albula</taxon>
    </lineage>
</organism>